<dbReference type="SUPFAM" id="SSF53474">
    <property type="entry name" value="alpha/beta-Hydrolases"/>
    <property type="match status" value="1"/>
</dbReference>
<protein>
    <recommendedName>
        <fullName evidence="2">Alpha/beta hydrolase fold-3 domain-containing protein</fullName>
    </recommendedName>
</protein>
<accession>A0A1W9ZQP2</accession>
<dbReference type="Proteomes" id="UP000192707">
    <property type="component" value="Unassembled WGS sequence"/>
</dbReference>
<gene>
    <name evidence="3" type="ORF">BST14_03270</name>
</gene>
<dbReference type="InterPro" id="IPR029058">
    <property type="entry name" value="AB_hydrolase_fold"/>
</dbReference>
<dbReference type="GO" id="GO:0016787">
    <property type="term" value="F:hydrolase activity"/>
    <property type="evidence" value="ECO:0007669"/>
    <property type="project" value="UniProtKB-KW"/>
</dbReference>
<dbReference type="OrthoDB" id="9803828at2"/>
<feature type="domain" description="Alpha/beta hydrolase fold-3" evidence="2">
    <location>
        <begin position="79"/>
        <end position="278"/>
    </location>
</feature>
<sequence length="306" mass="32209">MPTASHDAIVRQLQEANYKQLWTDEAVVRSRVAALSKDPADPSPPASLTADVLVESTARRGWPCFELLPRNVASAGRALYLHGGAYIHEIRDLHWIALADLVARSGFHLTVPIYPLAPSATADIVVPTCALLIEDVATKDERGESITLIGDSAGGGLALAAATMLSGPALLACARLVLISPWVDVAFSDPRTAEIDSRDPISAVAGLRAAGDLYRGDLAREHPWVSPINADLVGLPPVTLLSGTRDVCNPAARQLCERAAAAGVDVDFHQGIDLVHVYPLLPCDEGVDARQAIADALIAGSHGPLG</sequence>
<keyword evidence="4" id="KW-1185">Reference proteome</keyword>
<reference evidence="3 4" key="1">
    <citation type="submission" date="2016-12" db="EMBL/GenBank/DDBJ databases">
        <title>The new phylogeny of genus Mycobacterium.</title>
        <authorList>
            <person name="Tortoli E."/>
            <person name="Trovato A."/>
            <person name="Cirillo D.M."/>
        </authorList>
    </citation>
    <scope>NUCLEOTIDE SEQUENCE [LARGE SCALE GENOMIC DNA]</scope>
    <source>
        <strain evidence="3 4">DSM 45069</strain>
    </source>
</reference>
<dbReference type="Gene3D" id="3.40.50.1820">
    <property type="entry name" value="alpha/beta hydrolase"/>
    <property type="match status" value="1"/>
</dbReference>
<dbReference type="InterPro" id="IPR050300">
    <property type="entry name" value="GDXG_lipolytic_enzyme"/>
</dbReference>
<comment type="caution">
    <text evidence="3">The sequence shown here is derived from an EMBL/GenBank/DDBJ whole genome shotgun (WGS) entry which is preliminary data.</text>
</comment>
<dbReference type="RefSeq" id="WP_158085846.1">
    <property type="nucleotide sequence ID" value="NZ_MVHG01000004.1"/>
</dbReference>
<organism evidence="3 4">
    <name type="scientific">Mycobacterium arosiense ATCC BAA-1401 = DSM 45069</name>
    <dbReference type="NCBI Taxonomy" id="1265311"/>
    <lineage>
        <taxon>Bacteria</taxon>
        <taxon>Bacillati</taxon>
        <taxon>Actinomycetota</taxon>
        <taxon>Actinomycetes</taxon>
        <taxon>Mycobacteriales</taxon>
        <taxon>Mycobacteriaceae</taxon>
        <taxon>Mycobacterium</taxon>
        <taxon>Mycobacterium avium complex (MAC)</taxon>
    </lineage>
</organism>
<proteinExistence type="predicted"/>
<dbReference type="InterPro" id="IPR013094">
    <property type="entry name" value="AB_hydrolase_3"/>
</dbReference>
<evidence type="ECO:0000313" key="4">
    <source>
        <dbReference type="Proteomes" id="UP000192707"/>
    </source>
</evidence>
<evidence type="ECO:0000259" key="2">
    <source>
        <dbReference type="Pfam" id="PF07859"/>
    </source>
</evidence>
<evidence type="ECO:0000256" key="1">
    <source>
        <dbReference type="ARBA" id="ARBA00022801"/>
    </source>
</evidence>
<keyword evidence="1" id="KW-0378">Hydrolase</keyword>
<dbReference type="Pfam" id="PF07859">
    <property type="entry name" value="Abhydrolase_3"/>
    <property type="match status" value="1"/>
</dbReference>
<dbReference type="PANTHER" id="PTHR48081:SF8">
    <property type="entry name" value="ALPHA_BETA HYDROLASE FOLD-3 DOMAIN-CONTAINING PROTEIN-RELATED"/>
    <property type="match status" value="1"/>
</dbReference>
<dbReference type="PANTHER" id="PTHR48081">
    <property type="entry name" value="AB HYDROLASE SUPERFAMILY PROTEIN C4A8.06C"/>
    <property type="match status" value="1"/>
</dbReference>
<dbReference type="AlphaFoldDB" id="A0A1W9ZQP2"/>
<dbReference type="EMBL" id="MVHG01000004">
    <property type="protein sequence ID" value="ORA20152.1"/>
    <property type="molecule type" value="Genomic_DNA"/>
</dbReference>
<name>A0A1W9ZQP2_MYCAI</name>
<evidence type="ECO:0000313" key="3">
    <source>
        <dbReference type="EMBL" id="ORA20152.1"/>
    </source>
</evidence>